<evidence type="ECO:0000256" key="3">
    <source>
        <dbReference type="ARBA" id="ARBA00022679"/>
    </source>
</evidence>
<organism evidence="9 10">
    <name type="scientific">Empedobacter falsenii</name>
    <dbReference type="NCBI Taxonomy" id="343874"/>
    <lineage>
        <taxon>Bacteria</taxon>
        <taxon>Pseudomonadati</taxon>
        <taxon>Bacteroidota</taxon>
        <taxon>Flavobacteriia</taxon>
        <taxon>Flavobacteriales</taxon>
        <taxon>Weeksellaceae</taxon>
        <taxon>Empedobacter</taxon>
    </lineage>
</organism>
<dbReference type="InterPro" id="IPR017475">
    <property type="entry name" value="EPS_sugar_tfrase"/>
</dbReference>
<evidence type="ECO:0000313" key="10">
    <source>
        <dbReference type="Proteomes" id="UP000267844"/>
    </source>
</evidence>
<comment type="caution">
    <text evidence="9">The sequence shown here is derived from an EMBL/GenBank/DDBJ whole genome shotgun (WGS) entry which is preliminary data.</text>
</comment>
<evidence type="ECO:0000259" key="8">
    <source>
        <dbReference type="Pfam" id="PF02397"/>
    </source>
</evidence>
<evidence type="ECO:0000256" key="2">
    <source>
        <dbReference type="ARBA" id="ARBA00006464"/>
    </source>
</evidence>
<accession>A0A427BRG8</accession>
<dbReference type="Proteomes" id="UP000267844">
    <property type="component" value="Unassembled WGS sequence"/>
</dbReference>
<dbReference type="GO" id="GO:0016020">
    <property type="term" value="C:membrane"/>
    <property type="evidence" value="ECO:0007669"/>
    <property type="project" value="UniProtKB-SubCell"/>
</dbReference>
<name>A0A427BRG8_9FLAO</name>
<protein>
    <submittedName>
        <fullName evidence="9">Exopolysaccharide biosynthesis polyprenyl glycosylphosphotransferase</fullName>
    </submittedName>
</protein>
<sequence length="464" mass="54427">MGNLNKFNFSIKIGFYILDALIIIFGLLFFICNQYQYFYHTKLARLPYFSELLDAHYKAILLLLIAWFVIADYVKLYSIKRVNFLREILRKIVLQTFFFSLIIFTISGIKKEELLANQLIVYFVTILFVYLIFTRLLVFFMSRYNFQRGNDVKNVIVLGENSNTPRFKSIIENRKHYGYRIIKTNNIIDNDSLETVLLSNKVKEIFISQLGLPISLQEQSIVNFCEDHHIKVSYIPYSLNTELISLDVVYIDTLPIFRFKKFPLEKAENKLIKSLFDVIISCFVLIFIMSWLFPIIAILIRLDSKGPIFFKQKRRGINGVEFDCYKFRTMRNDGTNSIKATVVNDNRITKIGKFLRKASLDELPQFFNVLNGDMSLVGPRPHMISQDIHYSEIIRKYNLRNYVKPGITGLAQVKGYRGAIDCDKDMKDRIRTDIFYVRNWSLLLDLQIIYQTVVLIFKGDENAI</sequence>
<keyword evidence="4 7" id="KW-0812">Transmembrane</keyword>
<feature type="transmembrane region" description="Helical" evidence="7">
    <location>
        <begin position="57"/>
        <end position="76"/>
    </location>
</feature>
<evidence type="ECO:0000256" key="7">
    <source>
        <dbReference type="SAM" id="Phobius"/>
    </source>
</evidence>
<feature type="transmembrane region" description="Helical" evidence="7">
    <location>
        <begin position="275"/>
        <end position="300"/>
    </location>
</feature>
<comment type="similarity">
    <text evidence="2">Belongs to the bacterial sugar transferase family.</text>
</comment>
<gene>
    <name evidence="9" type="ORF">EGI89_03205</name>
</gene>
<evidence type="ECO:0000256" key="1">
    <source>
        <dbReference type="ARBA" id="ARBA00004141"/>
    </source>
</evidence>
<evidence type="ECO:0000256" key="4">
    <source>
        <dbReference type="ARBA" id="ARBA00022692"/>
    </source>
</evidence>
<keyword evidence="6 7" id="KW-0472">Membrane</keyword>
<dbReference type="PANTHER" id="PTHR30576:SF0">
    <property type="entry name" value="UNDECAPRENYL-PHOSPHATE N-ACETYLGALACTOSAMINYL 1-PHOSPHATE TRANSFERASE-RELATED"/>
    <property type="match status" value="1"/>
</dbReference>
<keyword evidence="3 9" id="KW-0808">Transferase</keyword>
<feature type="transmembrane region" description="Helical" evidence="7">
    <location>
        <begin position="119"/>
        <end position="140"/>
    </location>
</feature>
<dbReference type="AlphaFoldDB" id="A0A427BRG8"/>
<dbReference type="PANTHER" id="PTHR30576">
    <property type="entry name" value="COLANIC BIOSYNTHESIS UDP-GLUCOSE LIPID CARRIER TRANSFERASE"/>
    <property type="match status" value="1"/>
</dbReference>
<dbReference type="Pfam" id="PF02397">
    <property type="entry name" value="Bac_transf"/>
    <property type="match status" value="1"/>
</dbReference>
<keyword evidence="5 7" id="KW-1133">Transmembrane helix</keyword>
<evidence type="ECO:0000313" key="9">
    <source>
        <dbReference type="EMBL" id="RRT93425.1"/>
    </source>
</evidence>
<evidence type="ECO:0000256" key="6">
    <source>
        <dbReference type="ARBA" id="ARBA00023136"/>
    </source>
</evidence>
<feature type="domain" description="Bacterial sugar transferase" evidence="8">
    <location>
        <begin position="273"/>
        <end position="457"/>
    </location>
</feature>
<dbReference type="NCBIfam" id="TIGR03025">
    <property type="entry name" value="EPS_sugtrans"/>
    <property type="match status" value="1"/>
</dbReference>
<proteinExistence type="inferred from homology"/>
<reference evidence="9 10" key="1">
    <citation type="submission" date="2018-10" db="EMBL/GenBank/DDBJ databases">
        <title>Transmission dynamics of multidrug resistant bacteria on intensive care unit surfaces.</title>
        <authorList>
            <person name="D'Souza A.W."/>
            <person name="Potter R.F."/>
            <person name="Wallace M."/>
            <person name="Shupe A."/>
            <person name="Patel S."/>
            <person name="Sun S."/>
            <person name="Gul D."/>
            <person name="Kwon J.H."/>
            <person name="Andleeb S."/>
            <person name="Burnham C.-A.D."/>
            <person name="Dantas G."/>
        </authorList>
    </citation>
    <scope>NUCLEOTIDE SEQUENCE [LARGE SCALE GENOMIC DNA]</scope>
    <source>
        <strain evidence="9 10">WF_348</strain>
    </source>
</reference>
<feature type="transmembrane region" description="Helical" evidence="7">
    <location>
        <begin position="88"/>
        <end position="107"/>
    </location>
</feature>
<dbReference type="GO" id="GO:0016780">
    <property type="term" value="F:phosphotransferase activity, for other substituted phosphate groups"/>
    <property type="evidence" value="ECO:0007669"/>
    <property type="project" value="TreeGrafter"/>
</dbReference>
<evidence type="ECO:0000256" key="5">
    <source>
        <dbReference type="ARBA" id="ARBA00022989"/>
    </source>
</evidence>
<comment type="subcellular location">
    <subcellularLocation>
        <location evidence="1">Membrane</location>
        <topology evidence="1">Multi-pass membrane protein</topology>
    </subcellularLocation>
</comment>
<dbReference type="InterPro" id="IPR003362">
    <property type="entry name" value="Bact_transf"/>
</dbReference>
<feature type="transmembrane region" description="Helical" evidence="7">
    <location>
        <begin position="13"/>
        <end position="37"/>
    </location>
</feature>
<dbReference type="EMBL" id="RHPO01000004">
    <property type="protein sequence ID" value="RRT93425.1"/>
    <property type="molecule type" value="Genomic_DNA"/>
</dbReference>